<keyword evidence="3" id="KW-1185">Reference proteome</keyword>
<proteinExistence type="predicted"/>
<dbReference type="RefSeq" id="WP_168037226.1">
    <property type="nucleotide sequence ID" value="NZ_JAATJH010000002.1"/>
</dbReference>
<feature type="chain" id="PRO_5046914986" description="Lipoprotein" evidence="1">
    <location>
        <begin position="23"/>
        <end position="218"/>
    </location>
</feature>
<dbReference type="PROSITE" id="PS51257">
    <property type="entry name" value="PROKAR_LIPOPROTEIN"/>
    <property type="match status" value="1"/>
</dbReference>
<evidence type="ECO:0008006" key="4">
    <source>
        <dbReference type="Google" id="ProtNLM"/>
    </source>
</evidence>
<reference evidence="2 3" key="1">
    <citation type="submission" date="2020-03" db="EMBL/GenBank/DDBJ databases">
        <title>Genomic Encyclopedia of Type Strains, Phase IV (KMG-IV): sequencing the most valuable type-strain genomes for metagenomic binning, comparative biology and taxonomic classification.</title>
        <authorList>
            <person name="Goeker M."/>
        </authorList>
    </citation>
    <scope>NUCLEOTIDE SEQUENCE [LARGE SCALE GENOMIC DNA]</scope>
    <source>
        <strain evidence="2 3">DSM 105096</strain>
    </source>
</reference>
<name>A0ABX0XB64_9BACT</name>
<gene>
    <name evidence="2" type="ORF">GGR27_001989</name>
</gene>
<protein>
    <recommendedName>
        <fullName evidence="4">Lipoprotein</fullName>
    </recommendedName>
</protein>
<dbReference type="Proteomes" id="UP000770785">
    <property type="component" value="Unassembled WGS sequence"/>
</dbReference>
<accession>A0ABX0XB64</accession>
<comment type="caution">
    <text evidence="2">The sequence shown here is derived from an EMBL/GenBank/DDBJ whole genome shotgun (WGS) entry which is preliminary data.</text>
</comment>
<evidence type="ECO:0000313" key="2">
    <source>
        <dbReference type="EMBL" id="NJC26490.1"/>
    </source>
</evidence>
<organism evidence="2 3">
    <name type="scientific">Neolewinella antarctica</name>
    <dbReference type="NCBI Taxonomy" id="442734"/>
    <lineage>
        <taxon>Bacteria</taxon>
        <taxon>Pseudomonadati</taxon>
        <taxon>Bacteroidota</taxon>
        <taxon>Saprospiria</taxon>
        <taxon>Saprospirales</taxon>
        <taxon>Lewinellaceae</taxon>
        <taxon>Neolewinella</taxon>
    </lineage>
</organism>
<dbReference type="EMBL" id="JAATJH010000002">
    <property type="protein sequence ID" value="NJC26490.1"/>
    <property type="molecule type" value="Genomic_DNA"/>
</dbReference>
<keyword evidence="1" id="KW-0732">Signal</keyword>
<evidence type="ECO:0000256" key="1">
    <source>
        <dbReference type="SAM" id="SignalP"/>
    </source>
</evidence>
<evidence type="ECO:0000313" key="3">
    <source>
        <dbReference type="Proteomes" id="UP000770785"/>
    </source>
</evidence>
<feature type="signal peptide" evidence="1">
    <location>
        <begin position="1"/>
        <end position="22"/>
    </location>
</feature>
<sequence>MKAIHYALAALCLTFVMSCLDAECRDCEAFNYDATVFNPDFVANDIALQDAVTDDIIIVDYLQLLASPTQESCAAEVDSSNDVPCVTVANLSYRIDSLGIGMQLVFERNDRAGEGSVDQVVMSYEFVGITGEAFVRTHSLEIEPAVEYVADRVVLLDTITLGEIIYEAVIDLRQPETAFDVLGDRLPASGRFTNVYFKEGVGLLGLRRVDGRVFFRED</sequence>